<organism evidence="1 2">
    <name type="scientific">Erpetoichthys calabaricus</name>
    <name type="common">Rope fish</name>
    <name type="synonym">Calamoichthys calabaricus</name>
    <dbReference type="NCBI Taxonomy" id="27687"/>
    <lineage>
        <taxon>Eukaryota</taxon>
        <taxon>Metazoa</taxon>
        <taxon>Chordata</taxon>
        <taxon>Craniata</taxon>
        <taxon>Vertebrata</taxon>
        <taxon>Euteleostomi</taxon>
        <taxon>Actinopterygii</taxon>
        <taxon>Polypteriformes</taxon>
        <taxon>Polypteridae</taxon>
        <taxon>Erpetoichthys</taxon>
    </lineage>
</organism>
<sequence>MSVAYIQKDICRTILTRGKRSDFDDHYNDDRDSKQVKNDFCKLTECPEYLDQVSQLVLKHRGKQVPLKIFGGLPLEIGILDDTVLFGREEMQEAWSRLYLQQQVKMAVLGFVDNIPSLALGLQCIVLACSNGSVYVYDNEELHLFAKSLKDLFTDVLPSPPIKSYAYGQFTEPESEEEYLNILQEQGLSKIDESTRVFVESKEKEFCELIDFLGNL</sequence>
<dbReference type="Pfam" id="PF02393">
    <property type="entry name" value="US22"/>
    <property type="match status" value="1"/>
</dbReference>
<dbReference type="RefSeq" id="XP_028674952.1">
    <property type="nucleotide sequence ID" value="XM_028819119.2"/>
</dbReference>
<keyword evidence="2" id="KW-1185">Reference proteome</keyword>
<dbReference type="AlphaFoldDB" id="A0A8C4TBF2"/>
<dbReference type="InterPro" id="IPR003360">
    <property type="entry name" value="US22-like"/>
</dbReference>
<evidence type="ECO:0000313" key="1">
    <source>
        <dbReference type="Ensembl" id="ENSECRP00000030111.1"/>
    </source>
</evidence>
<dbReference type="GeneTree" id="ENSGT00390000001663"/>
<protein>
    <submittedName>
        <fullName evidence="1">Uncharacterized LOC114664832</fullName>
    </submittedName>
</protein>
<dbReference type="Ensembl" id="ENSECRT00000030751.1">
    <property type="protein sequence ID" value="ENSECRP00000030111.1"/>
    <property type="gene ID" value="ENSECRG00000020445.1"/>
</dbReference>
<reference evidence="1" key="3">
    <citation type="submission" date="2025-09" db="UniProtKB">
        <authorList>
            <consortium name="Ensembl"/>
        </authorList>
    </citation>
    <scope>IDENTIFICATION</scope>
</reference>
<gene>
    <name evidence="1" type="primary">LOC114664832</name>
</gene>
<dbReference type="Proteomes" id="UP000694620">
    <property type="component" value="Chromosome 14"/>
</dbReference>
<dbReference type="GeneID" id="114664832"/>
<dbReference type="OrthoDB" id="9935986at2759"/>
<proteinExistence type="predicted"/>
<evidence type="ECO:0000313" key="2">
    <source>
        <dbReference type="Proteomes" id="UP000694620"/>
    </source>
</evidence>
<reference evidence="1" key="2">
    <citation type="submission" date="2025-08" db="UniProtKB">
        <authorList>
            <consortium name="Ensembl"/>
        </authorList>
    </citation>
    <scope>IDENTIFICATION</scope>
</reference>
<accession>A0A8C4TBF2</accession>
<reference evidence="1" key="1">
    <citation type="submission" date="2021-06" db="EMBL/GenBank/DDBJ databases">
        <authorList>
            <consortium name="Wellcome Sanger Institute Data Sharing"/>
        </authorList>
    </citation>
    <scope>NUCLEOTIDE SEQUENCE [LARGE SCALE GENOMIC DNA]</scope>
</reference>
<name>A0A8C4TBF2_ERPCA</name>